<dbReference type="AlphaFoldDB" id="A0A1J4V0R8"/>
<gene>
    <name evidence="1" type="ORF">AUJ77_01915</name>
</gene>
<proteinExistence type="predicted"/>
<comment type="caution">
    <text evidence="1">The sequence shown here is derived from an EMBL/GenBank/DDBJ whole genome shotgun (WGS) entry which is preliminary data.</text>
</comment>
<name>A0A1J4V0R8_9BACT</name>
<evidence type="ECO:0000313" key="2">
    <source>
        <dbReference type="Proteomes" id="UP000181992"/>
    </source>
</evidence>
<dbReference type="STRING" id="1805281.AUJ77_01915"/>
<reference evidence="1 2" key="1">
    <citation type="journal article" date="2016" name="Environ. Microbiol.">
        <title>Genomic resolution of a cold subsurface aquifer community provides metabolic insights for novel microbes adapted to high CO concentrations.</title>
        <authorList>
            <person name="Probst A.J."/>
            <person name="Castelle C.J."/>
            <person name="Singh A."/>
            <person name="Brown C.T."/>
            <person name="Anantharaman K."/>
            <person name="Sharon I."/>
            <person name="Hug L.A."/>
            <person name="Burstein D."/>
            <person name="Emerson J.B."/>
            <person name="Thomas B.C."/>
            <person name="Banfield J.F."/>
        </authorList>
    </citation>
    <scope>NUCLEOTIDE SEQUENCE [LARGE SCALE GENOMIC DNA]</scope>
    <source>
        <strain evidence="1">CG1_02_43_90</strain>
    </source>
</reference>
<protein>
    <recommendedName>
        <fullName evidence="3">Homeodomain phBC6A51-type domain-containing protein</fullName>
    </recommendedName>
</protein>
<sequence length="230" mass="26533">MTSPKPKNKTEKRLETLAVKTRAQKQAFLEQLPKYPIVQVACEKSGVGRSTYYAWRKDDKEFEKLADIAMRSGELFINDMAESRLIQNIQNGHTTSIIFWLKNHHGGYNDRIVHEHEHSLELVDEDRKAIVKALMNIGLGNVLKNNGIDPEEWHEKQRLEKEEHIRRVNEVIGSAPEKKDTVFKIPPHPRPHLPVVEVPSALPKKRPVKKGVNIKEYFSDVAVKKRLLDK</sequence>
<organism evidence="1 2">
    <name type="scientific">Candidatus Nomurabacteria bacterium CG1_02_43_90</name>
    <dbReference type="NCBI Taxonomy" id="1805281"/>
    <lineage>
        <taxon>Bacteria</taxon>
        <taxon>Candidatus Nomuraibacteriota</taxon>
    </lineage>
</organism>
<dbReference type="Proteomes" id="UP000181992">
    <property type="component" value="Unassembled WGS sequence"/>
</dbReference>
<accession>A0A1J4V0R8</accession>
<evidence type="ECO:0000313" key="1">
    <source>
        <dbReference type="EMBL" id="OIO30762.1"/>
    </source>
</evidence>
<evidence type="ECO:0008006" key="3">
    <source>
        <dbReference type="Google" id="ProtNLM"/>
    </source>
</evidence>
<dbReference type="EMBL" id="MNVN01000014">
    <property type="protein sequence ID" value="OIO30762.1"/>
    <property type="molecule type" value="Genomic_DNA"/>
</dbReference>